<dbReference type="PANTHER" id="PTHR33434:SF2">
    <property type="entry name" value="FATTY ACID-BINDING PROTEIN TM_1468"/>
    <property type="match status" value="1"/>
</dbReference>
<dbReference type="InterPro" id="IPR019986">
    <property type="entry name" value="YloV-like"/>
</dbReference>
<dbReference type="SUPFAM" id="SSF82549">
    <property type="entry name" value="DAK1/DegV-like"/>
    <property type="match status" value="1"/>
</dbReference>
<dbReference type="InterPro" id="IPR050270">
    <property type="entry name" value="DegV_domain_contain"/>
</dbReference>
<dbReference type="PANTHER" id="PTHR33434">
    <property type="entry name" value="DEGV DOMAIN-CONTAINING PROTEIN DR_1986-RELATED"/>
    <property type="match status" value="1"/>
</dbReference>
<evidence type="ECO:0000256" key="1">
    <source>
        <dbReference type="ARBA" id="ARBA00023121"/>
    </source>
</evidence>
<dbReference type="Gene3D" id="1.25.40.340">
    <property type="match status" value="1"/>
</dbReference>
<dbReference type="NCBIfam" id="TIGR03599">
    <property type="entry name" value="YloV"/>
    <property type="match status" value="1"/>
</dbReference>
<gene>
    <name evidence="3" type="ORF">C4N19_00460</name>
</gene>
<dbReference type="PROSITE" id="PS51482">
    <property type="entry name" value="DEGV"/>
    <property type="match status" value="1"/>
</dbReference>
<dbReference type="GeneID" id="62761965"/>
<accession>A0ABN5J586</accession>
<proteinExistence type="predicted"/>
<reference evidence="4" key="1">
    <citation type="journal article" date="2018" name="MSphere">
        <title>Fusobacterium Genomics Using MinION and Illumina Sequencing Enables Genome Completion and Correction.</title>
        <authorList>
            <person name="Todd S.M."/>
            <person name="Settlage R.E."/>
            <person name="Lahmers K.K."/>
            <person name="Slade D.J."/>
        </authorList>
    </citation>
    <scope>NUCLEOTIDE SEQUENCE [LARGE SCALE GENOMIC DNA]</scope>
    <source>
        <strain evidence="4">ATCC 9817</strain>
    </source>
</reference>
<dbReference type="SMART" id="SM01121">
    <property type="entry name" value="Dak1_2"/>
    <property type="match status" value="1"/>
</dbReference>
<dbReference type="SUPFAM" id="SSF101473">
    <property type="entry name" value="DhaL-like"/>
    <property type="match status" value="1"/>
</dbReference>
<dbReference type="Gene3D" id="3.40.50.10170">
    <property type="match status" value="1"/>
</dbReference>
<dbReference type="InterPro" id="IPR048394">
    <property type="entry name" value="FakA-like_M"/>
</dbReference>
<dbReference type="Proteomes" id="UP000240258">
    <property type="component" value="Chromosome"/>
</dbReference>
<sequence length="834" mass="94044">MKLEIKVLNSMRLTKLLIAASRWLSKYADVLNDLNVYPVPDGDTGTNMSMTLQAVENELIKLNHEPNMKELVEIVSEAILLGARGNSGTILSQIIQGFLSSIEDKEEITVDDVIKAFGMAKERAYQAVSEPVEGTMLTVIRRVAEEAAIYQGNKDDFILFLVHLKNVAKEAVEETPNLLPKLKEAGVVDAGGKGIFYVLEGFEKSVTDPEMLKDLERIVQSQAKRKERMEYTFQEPQDIKFRYCTEFIIEEGTFDLEGYKKEISSLGDSMVCAQTTHKTKTHIHTNNPGQVLEIAIKYGQLNNIKIENMAFQHKNLLVSEKEIKSDNRYIIKNENSGEMAYFAIVDNRKLGEYYLEAGATGILVGGQTQNPSVHDIEEGIKKIQSNKIILLPNNKNIISTAKIVAERSKKDILVLETKSMLEGYYLVKNKEEKLETIVEKVKNNYSIEITQAVRDTRIDDIEIKVGDYIALVNGKIKEKNKDLQELVETITQKYISDESLNIIISYGKEADKKVNKVFEKLENIDKKELFVEQENYHYYIYIEQRDLSLPEIAIVTDSTSDLTPELMGDLNIDIIPLKIKIGEDYYKDGIELTKRDFWKRVTSESIIPKTSQPSPAEFKEIYERLFKKGYKKIISIHISSKLSGTQQAARVAKGMVARGENITIVDSKAVAMSLGYQVLEAARLAREGMSEENILSRLEQLQDRIKLYFVVNDISYLEKGGRIGRASSVIGGFLKVKPILKLENGEISVQGKVFGESGALGYMERLIRAESKKTSMILYTAWGGTRKELLNADEIKNQQSGNNKIEYRGRFEIGATIGAHSGPVYGFAIIPKII</sequence>
<dbReference type="InterPro" id="IPR043168">
    <property type="entry name" value="DegV_C"/>
</dbReference>
<dbReference type="SMART" id="SM01120">
    <property type="entry name" value="Dak2"/>
    <property type="match status" value="1"/>
</dbReference>
<dbReference type="PROSITE" id="PS51480">
    <property type="entry name" value="DHAL"/>
    <property type="match status" value="1"/>
</dbReference>
<dbReference type="Pfam" id="PF02645">
    <property type="entry name" value="DegV"/>
    <property type="match status" value="1"/>
</dbReference>
<dbReference type="InterPro" id="IPR003797">
    <property type="entry name" value="DegV"/>
</dbReference>
<dbReference type="RefSeq" id="WP_005885215.1">
    <property type="nucleotide sequence ID" value="NZ_CP028102.1"/>
</dbReference>
<evidence type="ECO:0000313" key="3">
    <source>
        <dbReference type="EMBL" id="AVQ17682.1"/>
    </source>
</evidence>
<dbReference type="InterPro" id="IPR004007">
    <property type="entry name" value="DhaL_dom"/>
</dbReference>
<dbReference type="Pfam" id="PF13684">
    <property type="entry name" value="FakA-like_C"/>
    <property type="match status" value="1"/>
</dbReference>
<keyword evidence="4" id="KW-1185">Reference proteome</keyword>
<evidence type="ECO:0000259" key="2">
    <source>
        <dbReference type="PROSITE" id="PS51480"/>
    </source>
</evidence>
<feature type="domain" description="DhaL" evidence="2">
    <location>
        <begin position="11"/>
        <end position="204"/>
    </location>
</feature>
<evidence type="ECO:0000313" key="4">
    <source>
        <dbReference type="Proteomes" id="UP000240258"/>
    </source>
</evidence>
<dbReference type="EMBL" id="CP028102">
    <property type="protein sequence ID" value="AVQ17682.1"/>
    <property type="molecule type" value="Genomic_DNA"/>
</dbReference>
<dbReference type="InterPro" id="IPR036117">
    <property type="entry name" value="DhaL_dom_sf"/>
</dbReference>
<protein>
    <submittedName>
        <fullName evidence="3">DegV family EDD domain-containing protein</fullName>
    </submittedName>
</protein>
<organism evidence="3 4">
    <name type="scientific">Fusobacterium mortiferum ATCC 9817</name>
    <dbReference type="NCBI Taxonomy" id="469616"/>
    <lineage>
        <taxon>Bacteria</taxon>
        <taxon>Fusobacteriati</taxon>
        <taxon>Fusobacteriota</taxon>
        <taxon>Fusobacteriia</taxon>
        <taxon>Fusobacteriales</taxon>
        <taxon>Fusobacteriaceae</taxon>
        <taxon>Fusobacterium</taxon>
    </lineage>
</organism>
<dbReference type="Pfam" id="PF21645">
    <property type="entry name" value="FakA-like_M"/>
    <property type="match status" value="1"/>
</dbReference>
<dbReference type="Gene3D" id="3.30.1180.10">
    <property type="match status" value="1"/>
</dbReference>
<name>A0ABN5J586_FUSMR</name>
<keyword evidence="1" id="KW-0446">Lipid-binding</keyword>
<dbReference type="Pfam" id="PF02734">
    <property type="entry name" value="Dak2"/>
    <property type="match status" value="1"/>
</dbReference>
<dbReference type="NCBIfam" id="TIGR00762">
    <property type="entry name" value="DegV"/>
    <property type="match status" value="1"/>
</dbReference>
<dbReference type="InterPro" id="IPR033470">
    <property type="entry name" value="FakA-like_C"/>
</dbReference>